<accession>A0A6B2NH68</accession>
<dbReference type="RefSeq" id="WP_164126848.1">
    <property type="nucleotide sequence ID" value="NZ_JAAGOX010000001.1"/>
</dbReference>
<dbReference type="EMBL" id="JAAGOX010000001">
    <property type="protein sequence ID" value="NDW43521.1"/>
    <property type="molecule type" value="Genomic_DNA"/>
</dbReference>
<reference evidence="2" key="1">
    <citation type="submission" date="2020-02" db="EMBL/GenBank/DDBJ databases">
        <title>Delineation of the pyrene-degrading pathway in Roseobacter clade bacteria by genomic analysis.</title>
        <authorList>
            <person name="Zhou H."/>
            <person name="Wang H."/>
        </authorList>
    </citation>
    <scope>NUCLEOTIDE SEQUENCE</scope>
    <source>
        <strain evidence="2">PrR005</strain>
    </source>
</reference>
<proteinExistence type="predicted"/>
<organism evidence="2">
    <name type="scientific">Ruegeria sp. PrR005</name>
    <dbReference type="NCBI Taxonomy" id="2706882"/>
    <lineage>
        <taxon>Bacteria</taxon>
        <taxon>Pseudomonadati</taxon>
        <taxon>Pseudomonadota</taxon>
        <taxon>Alphaproteobacteria</taxon>
        <taxon>Rhodobacterales</taxon>
        <taxon>Roseobacteraceae</taxon>
        <taxon>Ruegeria</taxon>
    </lineage>
</organism>
<keyword evidence="1" id="KW-1133">Transmembrane helix</keyword>
<protein>
    <submittedName>
        <fullName evidence="2">Uncharacterized protein</fullName>
    </submittedName>
</protein>
<evidence type="ECO:0000256" key="1">
    <source>
        <dbReference type="SAM" id="Phobius"/>
    </source>
</evidence>
<gene>
    <name evidence="2" type="ORF">G0P99_00945</name>
</gene>
<sequence length="62" mass="6514">MFLVASAIVFAVFFANVALGAFASSAFLGDVGEMLVLFAATILFVIAILKKEADQKTKNQGS</sequence>
<keyword evidence="1" id="KW-0812">Transmembrane</keyword>
<dbReference type="AlphaFoldDB" id="A0A6B2NH68"/>
<evidence type="ECO:0000313" key="2">
    <source>
        <dbReference type="EMBL" id="NDW43521.1"/>
    </source>
</evidence>
<name>A0A6B2NH68_9RHOB</name>
<feature type="transmembrane region" description="Helical" evidence="1">
    <location>
        <begin position="33"/>
        <end position="49"/>
    </location>
</feature>
<comment type="caution">
    <text evidence="2">The sequence shown here is derived from an EMBL/GenBank/DDBJ whole genome shotgun (WGS) entry which is preliminary data.</text>
</comment>
<keyword evidence="1" id="KW-0472">Membrane</keyword>